<name>A0A4U1J8M1_9BACT</name>
<dbReference type="PANTHER" id="PTHR43790:SF4">
    <property type="entry name" value="GUANOSINE IMPORT ATP-BINDING PROTEIN NUPO"/>
    <property type="match status" value="1"/>
</dbReference>
<accession>A0A4U1J8M1</accession>
<reference evidence="4 5" key="1">
    <citation type="submission" date="2019-04" db="EMBL/GenBank/DDBJ databases">
        <authorList>
            <person name="Li Y."/>
            <person name="Wang J."/>
        </authorList>
    </citation>
    <scope>NUCLEOTIDE SEQUENCE [LARGE SCALE GENOMIC DNA]</scope>
    <source>
        <strain evidence="4 5">DSM 14668</strain>
    </source>
</reference>
<dbReference type="SUPFAM" id="SSF52540">
    <property type="entry name" value="P-loop containing nucleoside triphosphate hydrolases"/>
    <property type="match status" value="2"/>
</dbReference>
<evidence type="ECO:0000259" key="3">
    <source>
        <dbReference type="PROSITE" id="PS50893"/>
    </source>
</evidence>
<dbReference type="Proteomes" id="UP000309215">
    <property type="component" value="Unassembled WGS sequence"/>
</dbReference>
<dbReference type="InterPro" id="IPR003593">
    <property type="entry name" value="AAA+_ATPase"/>
</dbReference>
<dbReference type="Pfam" id="PF00005">
    <property type="entry name" value="ABC_tran"/>
    <property type="match status" value="2"/>
</dbReference>
<keyword evidence="5" id="KW-1185">Reference proteome</keyword>
<evidence type="ECO:0000256" key="1">
    <source>
        <dbReference type="ARBA" id="ARBA00022741"/>
    </source>
</evidence>
<dbReference type="AlphaFoldDB" id="A0A4U1J8M1"/>
<dbReference type="EMBL" id="SSMQ01000026">
    <property type="protein sequence ID" value="TKD03995.1"/>
    <property type="molecule type" value="Genomic_DNA"/>
</dbReference>
<dbReference type="InterPro" id="IPR027417">
    <property type="entry name" value="P-loop_NTPase"/>
</dbReference>
<evidence type="ECO:0000256" key="2">
    <source>
        <dbReference type="ARBA" id="ARBA00022840"/>
    </source>
</evidence>
<organism evidence="4 5">
    <name type="scientific">Polyangium fumosum</name>
    <dbReference type="NCBI Taxonomy" id="889272"/>
    <lineage>
        <taxon>Bacteria</taxon>
        <taxon>Pseudomonadati</taxon>
        <taxon>Myxococcota</taxon>
        <taxon>Polyangia</taxon>
        <taxon>Polyangiales</taxon>
        <taxon>Polyangiaceae</taxon>
        <taxon>Polyangium</taxon>
    </lineage>
</organism>
<dbReference type="SMART" id="SM00382">
    <property type="entry name" value="AAA"/>
    <property type="match status" value="1"/>
</dbReference>
<keyword evidence="2 4" id="KW-0067">ATP-binding</keyword>
<comment type="caution">
    <text evidence="4">The sequence shown here is derived from an EMBL/GenBank/DDBJ whole genome shotgun (WGS) entry which is preliminary data.</text>
</comment>
<dbReference type="OrthoDB" id="9809450at2"/>
<feature type="domain" description="ABC transporter" evidence="3">
    <location>
        <begin position="6"/>
        <end position="248"/>
    </location>
</feature>
<dbReference type="CDD" id="cd03215">
    <property type="entry name" value="ABC_Carb_Monos_II"/>
    <property type="match status" value="1"/>
</dbReference>
<dbReference type="RefSeq" id="WP_136931470.1">
    <property type="nucleotide sequence ID" value="NZ_SSMQ01000026.1"/>
</dbReference>
<gene>
    <name evidence="4" type="ORF">E8A74_24405</name>
</gene>
<dbReference type="Gene3D" id="3.40.50.300">
    <property type="entry name" value="P-loop containing nucleotide triphosphate hydrolases"/>
    <property type="match status" value="2"/>
</dbReference>
<dbReference type="GO" id="GO:0005524">
    <property type="term" value="F:ATP binding"/>
    <property type="evidence" value="ECO:0007669"/>
    <property type="project" value="UniProtKB-KW"/>
</dbReference>
<feature type="domain" description="ABC transporter" evidence="3">
    <location>
        <begin position="273"/>
        <end position="518"/>
    </location>
</feature>
<dbReference type="InterPro" id="IPR003439">
    <property type="entry name" value="ABC_transporter-like_ATP-bd"/>
</dbReference>
<evidence type="ECO:0000313" key="5">
    <source>
        <dbReference type="Proteomes" id="UP000309215"/>
    </source>
</evidence>
<dbReference type="PROSITE" id="PS50893">
    <property type="entry name" value="ABC_TRANSPORTER_2"/>
    <property type="match status" value="2"/>
</dbReference>
<protein>
    <submittedName>
        <fullName evidence="4">ATP-binding cassette domain-containing protein</fullName>
    </submittedName>
</protein>
<evidence type="ECO:0000313" key="4">
    <source>
        <dbReference type="EMBL" id="TKD03995.1"/>
    </source>
</evidence>
<proteinExistence type="predicted"/>
<dbReference type="PROSITE" id="PS00211">
    <property type="entry name" value="ABC_TRANSPORTER_1"/>
    <property type="match status" value="2"/>
</dbReference>
<dbReference type="GO" id="GO:0016887">
    <property type="term" value="F:ATP hydrolysis activity"/>
    <property type="evidence" value="ECO:0007669"/>
    <property type="project" value="InterPro"/>
</dbReference>
<dbReference type="PANTHER" id="PTHR43790">
    <property type="entry name" value="CARBOHYDRATE TRANSPORT ATP-BINDING PROTEIN MG119-RELATED"/>
    <property type="match status" value="1"/>
</dbReference>
<dbReference type="InterPro" id="IPR017871">
    <property type="entry name" value="ABC_transporter-like_CS"/>
</dbReference>
<keyword evidence="1" id="KW-0547">Nucleotide-binding</keyword>
<sequence length="519" mass="54826">MRGPVMKIEDIAVRYGDCWSIRSATITLEPGVIHAILGENGAGKSTLLKAAAGFAPRVAGTVRIEDGRGFGAQDAAGDPKPQAWTNAIGMVHQHFMLVSAFTALENLVLGSEPTGSFGRLDLAKARREAEALMETTGLRVNLDARTSDLAVGERQRLEILRVLYRGARAILLDEPTAVLSPLEAEELYTTLGALAEGGATIAVVTHRMDEVLRFAGHVTIMRRGRTVLSRPITADERDHPKRLEDELTRAIMGGEPPPEASPPALAEDAEVALSIEDLVLVDAAGKRVLDGLCLAVKKGEIVGIAGIEGNGQRELVRAVAGLEPGVAGSIVLGGARLPAVRSTEDLRKRRRAIAVVHEDRHADGLMLDATVGDNLVLGELGQIDGPAAEAALIKRRIDRFGVNPPDAARRAGELSGGNQQKVVVGRALDRIEASPERALVVLGQPTRGVDVGAAATIHGAIVAAAEKGLAVLVVSADLGELRRLAHRILVLHRGRIVTELPPTSSDDVIGRAMLGMEDA</sequence>
<dbReference type="InterPro" id="IPR050107">
    <property type="entry name" value="ABC_carbohydrate_import_ATPase"/>
</dbReference>